<sequence>RNPKPEPEGPGTGYYLALTFGTLLSSQRADAQQLHPIRGFPAGWMSNTTPVSSNSPPGGLDRQTVSGPRGAWRTLHDL</sequence>
<name>A0A286GBG1_9ACTN</name>
<organism evidence="2 3">
    <name type="scientific">Blastococcus haudaquaticus</name>
    <dbReference type="NCBI Taxonomy" id="1938745"/>
    <lineage>
        <taxon>Bacteria</taxon>
        <taxon>Bacillati</taxon>
        <taxon>Actinomycetota</taxon>
        <taxon>Actinomycetes</taxon>
        <taxon>Geodermatophilales</taxon>
        <taxon>Geodermatophilaceae</taxon>
        <taxon>Blastococcus</taxon>
    </lineage>
</organism>
<feature type="compositionally biased region" description="Low complexity" evidence="1">
    <location>
        <begin position="46"/>
        <end position="57"/>
    </location>
</feature>
<dbReference type="Proteomes" id="UP000219482">
    <property type="component" value="Unassembled WGS sequence"/>
</dbReference>
<reference evidence="3" key="1">
    <citation type="submission" date="2017-09" db="EMBL/GenBank/DDBJ databases">
        <authorList>
            <person name="Varghese N."/>
            <person name="Submissions S."/>
        </authorList>
    </citation>
    <scope>NUCLEOTIDE SEQUENCE [LARGE SCALE GENOMIC DNA]</scope>
    <source>
        <strain evidence="3">DSM 44270</strain>
    </source>
</reference>
<evidence type="ECO:0000256" key="1">
    <source>
        <dbReference type="SAM" id="MobiDB-lite"/>
    </source>
</evidence>
<protein>
    <submittedName>
        <fullName evidence="2">Uncharacterized protein</fullName>
    </submittedName>
</protein>
<evidence type="ECO:0000313" key="3">
    <source>
        <dbReference type="Proteomes" id="UP000219482"/>
    </source>
</evidence>
<accession>A0A286GBG1</accession>
<keyword evidence="3" id="KW-1185">Reference proteome</keyword>
<dbReference type="EMBL" id="OCNK01000001">
    <property type="protein sequence ID" value="SOD92841.1"/>
    <property type="molecule type" value="Genomic_DNA"/>
</dbReference>
<evidence type="ECO:0000313" key="2">
    <source>
        <dbReference type="EMBL" id="SOD92841.1"/>
    </source>
</evidence>
<dbReference type="AlphaFoldDB" id="A0A286GBG1"/>
<feature type="region of interest" description="Disordered" evidence="1">
    <location>
        <begin position="40"/>
        <end position="78"/>
    </location>
</feature>
<gene>
    <name evidence="2" type="ORF">SAMN06272739_0037</name>
</gene>
<feature type="non-terminal residue" evidence="2">
    <location>
        <position position="1"/>
    </location>
</feature>
<proteinExistence type="predicted"/>